<evidence type="ECO:0000259" key="12">
    <source>
        <dbReference type="Pfam" id="PF02366"/>
    </source>
</evidence>
<dbReference type="GO" id="GO:0012505">
    <property type="term" value="C:endomembrane system"/>
    <property type="evidence" value="ECO:0007669"/>
    <property type="project" value="UniProtKB-SubCell"/>
</dbReference>
<feature type="transmembrane region" description="Helical" evidence="10">
    <location>
        <begin position="475"/>
        <end position="492"/>
    </location>
</feature>
<keyword evidence="5 10" id="KW-0808">Transferase</keyword>
<comment type="similarity">
    <text evidence="3 10">Belongs to the glycosyltransferase 39 family.</text>
</comment>
<evidence type="ECO:0000256" key="5">
    <source>
        <dbReference type="ARBA" id="ARBA00022679"/>
    </source>
</evidence>
<feature type="transmembrane region" description="Helical" evidence="10">
    <location>
        <begin position="74"/>
        <end position="93"/>
    </location>
</feature>
<evidence type="ECO:0000256" key="4">
    <source>
        <dbReference type="ARBA" id="ARBA00022676"/>
    </source>
</evidence>
<keyword evidence="4 10" id="KW-0328">Glycosyltransferase</keyword>
<dbReference type="AlphaFoldDB" id="A0A3D9L9K6"/>
<evidence type="ECO:0000256" key="11">
    <source>
        <dbReference type="SAM" id="MobiDB-lite"/>
    </source>
</evidence>
<evidence type="ECO:0000256" key="6">
    <source>
        <dbReference type="ARBA" id="ARBA00022692"/>
    </source>
</evidence>
<keyword evidence="10" id="KW-1003">Cell membrane</keyword>
<feature type="domain" description="ArnT-like N-terminal" evidence="12">
    <location>
        <begin position="82"/>
        <end position="237"/>
    </location>
</feature>
<dbReference type="PANTHER" id="PTHR10050:SF46">
    <property type="entry name" value="PROTEIN O-MANNOSYL-TRANSFERASE 2"/>
    <property type="match status" value="1"/>
</dbReference>
<evidence type="ECO:0000313" key="15">
    <source>
        <dbReference type="Proteomes" id="UP000256727"/>
    </source>
</evidence>
<evidence type="ECO:0000256" key="2">
    <source>
        <dbReference type="ARBA" id="ARBA00004922"/>
    </source>
</evidence>
<evidence type="ECO:0000256" key="3">
    <source>
        <dbReference type="ARBA" id="ARBA00007222"/>
    </source>
</evidence>
<evidence type="ECO:0000256" key="7">
    <source>
        <dbReference type="ARBA" id="ARBA00022989"/>
    </source>
</evidence>
<keyword evidence="8 10" id="KW-0472">Membrane</keyword>
<gene>
    <name evidence="14" type="ORF">C8E99_0131</name>
</gene>
<dbReference type="GO" id="GO:0005886">
    <property type="term" value="C:plasma membrane"/>
    <property type="evidence" value="ECO:0007669"/>
    <property type="project" value="UniProtKB-SubCell"/>
</dbReference>
<dbReference type="InterPro" id="IPR003342">
    <property type="entry name" value="ArnT-like_N"/>
</dbReference>
<dbReference type="Proteomes" id="UP000256727">
    <property type="component" value="Unassembled WGS sequence"/>
</dbReference>
<evidence type="ECO:0000256" key="1">
    <source>
        <dbReference type="ARBA" id="ARBA00004127"/>
    </source>
</evidence>
<keyword evidence="7 10" id="KW-1133">Transmembrane helix</keyword>
<dbReference type="EC" id="2.4.1.-" evidence="10"/>
<feature type="transmembrane region" description="Helical" evidence="10">
    <location>
        <begin position="451"/>
        <end position="468"/>
    </location>
</feature>
<protein>
    <recommendedName>
        <fullName evidence="9 10">Polyprenol-phosphate-mannose--protein mannosyltransferase</fullName>
        <ecNumber evidence="10">2.4.1.-</ecNumber>
    </recommendedName>
</protein>
<comment type="caution">
    <text evidence="14">The sequence shown here is derived from an EMBL/GenBank/DDBJ whole genome shotgun (WGS) entry which is preliminary data.</text>
</comment>
<dbReference type="Pfam" id="PF16192">
    <property type="entry name" value="PMT_4TMC"/>
    <property type="match status" value="1"/>
</dbReference>
<evidence type="ECO:0000256" key="8">
    <source>
        <dbReference type="ARBA" id="ARBA00023136"/>
    </source>
</evidence>
<keyword evidence="15" id="KW-1185">Reference proteome</keyword>
<dbReference type="PANTHER" id="PTHR10050">
    <property type="entry name" value="DOLICHYL-PHOSPHATE-MANNOSE--PROTEIN MANNOSYLTRANSFERASE"/>
    <property type="match status" value="1"/>
</dbReference>
<name>A0A3D9L9K6_9MICC</name>
<evidence type="ECO:0000259" key="13">
    <source>
        <dbReference type="Pfam" id="PF16192"/>
    </source>
</evidence>
<dbReference type="EMBL" id="QREH01000001">
    <property type="protein sequence ID" value="REE02364.1"/>
    <property type="molecule type" value="Genomic_DNA"/>
</dbReference>
<dbReference type="Pfam" id="PF02366">
    <property type="entry name" value="PMT"/>
    <property type="match status" value="1"/>
</dbReference>
<feature type="region of interest" description="Disordered" evidence="11">
    <location>
        <begin position="26"/>
        <end position="46"/>
    </location>
</feature>
<feature type="domain" description="Protein O-mannosyl-transferase C-terminal four TM" evidence="13">
    <location>
        <begin position="389"/>
        <end position="573"/>
    </location>
</feature>
<dbReference type="UniPathway" id="UPA00378"/>
<feature type="transmembrane region" description="Helical" evidence="10">
    <location>
        <begin position="498"/>
        <end position="521"/>
    </location>
</feature>
<keyword evidence="6 10" id="KW-0812">Transmembrane</keyword>
<feature type="transmembrane region" description="Helical" evidence="10">
    <location>
        <begin position="196"/>
        <end position="214"/>
    </location>
</feature>
<organism evidence="14 15">
    <name type="scientific">Citricoccus muralis</name>
    <dbReference type="NCBI Taxonomy" id="169134"/>
    <lineage>
        <taxon>Bacteria</taxon>
        <taxon>Bacillati</taxon>
        <taxon>Actinomycetota</taxon>
        <taxon>Actinomycetes</taxon>
        <taxon>Micrococcales</taxon>
        <taxon>Micrococcaceae</taxon>
        <taxon>Citricoccus</taxon>
    </lineage>
</organism>
<evidence type="ECO:0000256" key="9">
    <source>
        <dbReference type="ARBA" id="ARBA00093617"/>
    </source>
</evidence>
<evidence type="ECO:0000313" key="14">
    <source>
        <dbReference type="EMBL" id="REE02364.1"/>
    </source>
</evidence>
<feature type="transmembrane region" description="Helical" evidence="10">
    <location>
        <begin position="533"/>
        <end position="554"/>
    </location>
</feature>
<feature type="transmembrane region" description="Helical" evidence="10">
    <location>
        <begin position="221"/>
        <end position="239"/>
    </location>
</feature>
<feature type="transmembrane region" description="Helical" evidence="10">
    <location>
        <begin position="170"/>
        <end position="190"/>
    </location>
</feature>
<feature type="transmembrane region" description="Helical" evidence="10">
    <location>
        <begin position="334"/>
        <end position="357"/>
    </location>
</feature>
<evidence type="ECO:0000256" key="10">
    <source>
        <dbReference type="RuleBase" id="RU367007"/>
    </source>
</evidence>
<dbReference type="InterPro" id="IPR027005">
    <property type="entry name" value="PMT-like"/>
</dbReference>
<comment type="subcellular location">
    <subcellularLocation>
        <location evidence="10">Cell membrane</location>
    </subcellularLocation>
    <subcellularLocation>
        <location evidence="1">Endomembrane system</location>
        <topology evidence="1">Multi-pass membrane protein</topology>
    </subcellularLocation>
</comment>
<dbReference type="InterPro" id="IPR032421">
    <property type="entry name" value="PMT_4TMC"/>
</dbReference>
<accession>A0A3D9L9K6</accession>
<dbReference type="GO" id="GO:0004169">
    <property type="term" value="F:dolichyl-phosphate-mannose-protein mannosyltransferase activity"/>
    <property type="evidence" value="ECO:0007669"/>
    <property type="project" value="UniProtKB-UniRule"/>
</dbReference>
<proteinExistence type="inferred from homology"/>
<comment type="function">
    <text evidence="10">Protein O-mannosyltransferase that catalyzes the transfer of a single mannose residue from a polyprenol phospho-mannosyl lipidic donor to the hydroxyl group of selected serine and threonine residues in acceptor proteins.</text>
</comment>
<reference evidence="14 15" key="1">
    <citation type="submission" date="2018-07" db="EMBL/GenBank/DDBJ databases">
        <title>Sequencing the genomes of 1000 actinobacteria strains.</title>
        <authorList>
            <person name="Klenk H.-P."/>
        </authorList>
    </citation>
    <scope>NUCLEOTIDE SEQUENCE [LARGE SCALE GENOMIC DNA]</scope>
    <source>
        <strain evidence="14 15">DSM 14442</strain>
    </source>
</reference>
<comment type="pathway">
    <text evidence="2 10">Protein modification; protein glycosylation.</text>
</comment>
<sequence>MRCARTSPPDPAPACTYDGRVLQSTPTAQSVQPMQPAHPAPATSTRRWLSTPAVAYTDAALRLRLLGERFHPGHWGWIVPLAVTVLAGVLRLIRLDHPHQLIFDETYYVKDAFTLLQSGVEMNWPEDHNEQFAAGNPQPENTPEYVVHPPLGKWLIALGMAVFGADNGTGWRFSAAVAGTLSVLLTALIAQRLFRSVFLGGIAGLLLAVEGHHLVMSRTGLLDIFLSFFVLAAFGALLLDRADGRRRLADRLAAAAARHGGAPPSSLLRYGPWLGWRPWRLVAGALLGAACGVKLSGLAFMAVFGLMTVLWDMNARRVAGIRHWVRAGVTHDGLYAFVAVVGVGALTYLATWTGWLVTGNGYNRQWHATHPPQSWWEHLVPGPLRSLGDYHRQSTQFHGDLSSGHDYASNPWTWPFMGRPTSFYYEGYDDGANGCPVDTCSAAITDLANPLIWWAGTLAVLVLVFLWLGRRDWRAGAFLGVYAAGQLVWFLWPERTMFFFYTIAYTPFLVLALTLCLGALMHFGGPANRRRNTVLVLAFVAVAVAASAFFMPVWTGEMIPYDQWRLRMWMSSWI</sequence>